<gene>
    <name evidence="1" type="ORF">SI7747_03003485</name>
</gene>
<organism evidence="1">
    <name type="scientific">Spirodela intermedia</name>
    <name type="common">Intermediate duckweed</name>
    <dbReference type="NCBI Taxonomy" id="51605"/>
    <lineage>
        <taxon>Eukaryota</taxon>
        <taxon>Viridiplantae</taxon>
        <taxon>Streptophyta</taxon>
        <taxon>Embryophyta</taxon>
        <taxon>Tracheophyta</taxon>
        <taxon>Spermatophyta</taxon>
        <taxon>Magnoliopsida</taxon>
        <taxon>Liliopsida</taxon>
        <taxon>Araceae</taxon>
        <taxon>Lemnoideae</taxon>
        <taxon>Spirodela</taxon>
    </lineage>
</organism>
<dbReference type="AlphaFoldDB" id="A0A7I8IJ73"/>
<protein>
    <submittedName>
        <fullName evidence="1">Uncharacterized protein</fullName>
    </submittedName>
</protein>
<proteinExistence type="predicted"/>
<accession>A0A7I8IJ73</accession>
<evidence type="ECO:0000313" key="2">
    <source>
        <dbReference type="Proteomes" id="UP001189122"/>
    </source>
</evidence>
<dbReference type="EMBL" id="CACRZD030000003">
    <property type="protein sequence ID" value="CAA6657014.1"/>
    <property type="molecule type" value="Genomic_DNA"/>
</dbReference>
<dbReference type="Proteomes" id="UP001189122">
    <property type="component" value="Unassembled WGS sequence"/>
</dbReference>
<sequence>MKGMMLKPRTYIDCRKIKSKQENCKSRHHKKVLSSY</sequence>
<keyword evidence="2" id="KW-1185">Reference proteome</keyword>
<name>A0A7I8IJ73_SPIIN</name>
<evidence type="ECO:0000313" key="1">
    <source>
        <dbReference type="EMBL" id="CAA2617317.1"/>
    </source>
</evidence>
<reference evidence="1 2" key="1">
    <citation type="submission" date="2019-12" db="EMBL/GenBank/DDBJ databases">
        <authorList>
            <person name="Scholz U."/>
            <person name="Mascher M."/>
            <person name="Fiebig A."/>
        </authorList>
    </citation>
    <scope>NUCLEOTIDE SEQUENCE</scope>
</reference>
<dbReference type="EMBL" id="LR743590">
    <property type="protein sequence ID" value="CAA2617317.1"/>
    <property type="molecule type" value="Genomic_DNA"/>
</dbReference>